<name>A0A381FJH8_9FLAO</name>
<protein>
    <recommendedName>
        <fullName evidence="1">DUF5977 domain-containing protein</fullName>
    </recommendedName>
</protein>
<dbReference type="Proteomes" id="UP000254282">
    <property type="component" value="Unassembled WGS sequence"/>
</dbReference>
<feature type="domain" description="DUF5977" evidence="1">
    <location>
        <begin position="990"/>
        <end position="1049"/>
    </location>
</feature>
<evidence type="ECO:0000313" key="2">
    <source>
        <dbReference type="EMBL" id="SUX46674.1"/>
    </source>
</evidence>
<organism evidence="2 3">
    <name type="scientific">Chryseobacterium indoltheticum</name>
    <dbReference type="NCBI Taxonomy" id="254"/>
    <lineage>
        <taxon>Bacteria</taxon>
        <taxon>Pseudomonadati</taxon>
        <taxon>Bacteroidota</taxon>
        <taxon>Flavobacteriia</taxon>
        <taxon>Flavobacteriales</taxon>
        <taxon>Weeksellaceae</taxon>
        <taxon>Chryseobacterium group</taxon>
        <taxon>Chryseobacterium</taxon>
    </lineage>
</organism>
<gene>
    <name evidence="2" type="ORF">NCTC13532_02229</name>
</gene>
<accession>A0A381FJH8</accession>
<proteinExistence type="predicted"/>
<dbReference type="InterPro" id="IPR046020">
    <property type="entry name" value="DUF5977"/>
</dbReference>
<dbReference type="Pfam" id="PF19404">
    <property type="entry name" value="DUF5977"/>
    <property type="match status" value="1"/>
</dbReference>
<reference evidence="2 3" key="1">
    <citation type="submission" date="2018-06" db="EMBL/GenBank/DDBJ databases">
        <authorList>
            <consortium name="Pathogen Informatics"/>
            <person name="Doyle S."/>
        </authorList>
    </citation>
    <scope>NUCLEOTIDE SEQUENCE [LARGE SCALE GENOMIC DNA]</scope>
    <source>
        <strain evidence="2 3">NCTC13532</strain>
    </source>
</reference>
<dbReference type="AlphaFoldDB" id="A0A381FJH8"/>
<evidence type="ECO:0000259" key="1">
    <source>
        <dbReference type="Pfam" id="PF19404"/>
    </source>
</evidence>
<sequence>MINIIKKILLITGLAIGTFILAQDRPIESLSLINNINSPHDLYNGAVSINLPLFEIPVGNLKLSSKLSYTSKPFQPDVDESLYGLNWNISQFGLITREVNQDILLKKDISEATGLGIGASITSESLARKTTDCINQKQDLLNGYTKKQVLLNPNVSNVKYEFIPNKYYFDFFGYTGYFIFDNNGKPLVNCDTAKLKVITTNNSTCYSSINNINYQNKNISEITMADDKGNVFYFGGEYNALDVSYAEYAYSLVMPGSGRSAASRSNYIISWHLKKVELSNGDVINATYKNGNSSIYNNFLQEYYTSYGFPTALPTKAQRDQANIYTTESHIQTYNNFSIASSTNERIQTKKSILEKIEILGKGTEINFNYLKDSNGLLHLSNINTQYSGKSENINFNQISLGGQHYRYFLESLTKNDEKYYFEYYKTENLPNKTASNITNEFGYWKGFNQNSDFFDATLLKKIIYPTTGTESFIYEKSNASKINNSSNLYDISDSEYVSIPRLLKRTIDDGSKQFVSTYTYKLNNGKSSGITIYKPLLDVFIFIYNKKNSTEPFYYSYSQVQENNPKGIVEYFFTDFSTNPNPKNGKLIDGNNSPGLSNAIPTPPPVRGKLLKKKIYDVVGNLVRQHNYEYKSFLKPENELVDQVNSDCTTCKISDDAYYVYHKIISRSINTLIPEKSSTAYESVMPYLLKKEVVTDYLNGVQMSSSIDFDYRESSMFWHPYPVKITTNNNGIFNVSNIFYPGDVLSTSNCYTSNCTFSNAANPGRKMLTYKQMVDDNIHFPILTIDKNNFGKFSLSENIYDRVGINRYRLSSERSSEINSVFTESSFENASVVENIKYEVYDSKDNLLQSRSKTGIPITTLWGYHQTQPIVKIEGATYAQVMEAFNLNPNDVDAYLQLPIVEKSNLDINDIKESELQLALNSFQKSTALKNYMITAYTHDPLIGVKSITPSSGIRESYKYDDSNRLSHVLNSSDNIVKEYNYHYAPRQFFNDAVNKSFTKNDCPSGMISSSLNYSVPAAKYMSIISQADANQQAENEGQNYANANLTCHYPYCTMTPTYLADIYYSSFQEVSSGHVKVILSLPLTNSSGGSTPSWSNGVFIGTLDSPCRPSSYKNISVSTTNGSWNVSIAPSGGITLMSTSGSTPSSSVTLYFEYDKN</sequence>
<dbReference type="EMBL" id="UFVR01000004">
    <property type="protein sequence ID" value="SUX46674.1"/>
    <property type="molecule type" value="Genomic_DNA"/>
</dbReference>
<dbReference type="RefSeq" id="WP_115620335.1">
    <property type="nucleotide sequence ID" value="NZ_UFVR01000004.1"/>
</dbReference>
<evidence type="ECO:0000313" key="3">
    <source>
        <dbReference type="Proteomes" id="UP000254282"/>
    </source>
</evidence>